<dbReference type="Pfam" id="PF00483">
    <property type="entry name" value="NTP_transferase"/>
    <property type="match status" value="1"/>
</dbReference>
<feature type="region of interest" description="Disordered" evidence="3">
    <location>
        <begin position="1"/>
        <end position="52"/>
    </location>
</feature>
<keyword evidence="6" id="KW-1185">Reference proteome</keyword>
<dbReference type="EMBL" id="FMHZ01000002">
    <property type="protein sequence ID" value="SCL68957.1"/>
    <property type="molecule type" value="Genomic_DNA"/>
</dbReference>
<protein>
    <submittedName>
        <fullName evidence="5">NDP-sugar pyrophosphorylase, includes eIF-2Bgamma, eIF-2Bepsilon, and LPS biosynthesis proteins</fullName>
    </submittedName>
</protein>
<dbReference type="AlphaFoldDB" id="A0A1C6VRZ1"/>
<name>A0A1C6VRZ1_9ACTN</name>
<dbReference type="InterPro" id="IPR005835">
    <property type="entry name" value="NTP_transferase_dom"/>
</dbReference>
<evidence type="ECO:0000256" key="3">
    <source>
        <dbReference type="SAM" id="MobiDB-lite"/>
    </source>
</evidence>
<evidence type="ECO:0000259" key="4">
    <source>
        <dbReference type="Pfam" id="PF00483"/>
    </source>
</evidence>
<sequence length="343" mass="34371">MTADRTADGGATAAGRVDQGPAATGRGRPGAARTARNAPGPATTSKPGPGPAAAARADVCAVVLAAGEGTRLRPLTERVPKALCPVGNVPLLDRALHRLAGLGLAGPARVAVNACYLGEQVVAHVGDRAHLSVEPGSPLGTAGGVAKLRDWIAGRGVLVGNADAYLADPARPPGPDVAALLDGWDGETVRLLGQPAAEPAAPGTFDGHVFTGFSLLPWRLVRELPVEFGDLVRAVWRPAEAAGALSVVPYPGTFFDTGTPVDYLAANLHAAGGGSLVAPTATVTGRCREAVIGAGAVVHGDVARVVVWPGATVGSGERLRDAIRADDGVTVPATPPSVGPGNI</sequence>
<proteinExistence type="predicted"/>
<feature type="domain" description="Nucleotidyl transferase" evidence="4">
    <location>
        <begin position="61"/>
        <end position="166"/>
    </location>
</feature>
<evidence type="ECO:0000313" key="6">
    <source>
        <dbReference type="Proteomes" id="UP000199001"/>
    </source>
</evidence>
<dbReference type="STRING" id="47855.GA0070606_4935"/>
<reference evidence="6" key="1">
    <citation type="submission" date="2016-06" db="EMBL/GenBank/DDBJ databases">
        <authorList>
            <person name="Varghese N."/>
            <person name="Submissions Spin"/>
        </authorList>
    </citation>
    <scope>NUCLEOTIDE SEQUENCE [LARGE SCALE GENOMIC DNA]</scope>
    <source>
        <strain evidence="6">DSM 43903</strain>
    </source>
</reference>
<accession>A0A1C6VRZ1</accession>
<evidence type="ECO:0000256" key="1">
    <source>
        <dbReference type="ARBA" id="ARBA00022679"/>
    </source>
</evidence>
<evidence type="ECO:0000313" key="5">
    <source>
        <dbReference type="EMBL" id="SCL68957.1"/>
    </source>
</evidence>
<dbReference type="Proteomes" id="UP000199001">
    <property type="component" value="Unassembled WGS sequence"/>
</dbReference>
<dbReference type="Gene3D" id="3.90.550.10">
    <property type="entry name" value="Spore Coat Polysaccharide Biosynthesis Protein SpsA, Chain A"/>
    <property type="match status" value="1"/>
</dbReference>
<dbReference type="PANTHER" id="PTHR43584:SF8">
    <property type="entry name" value="N-ACETYLMURAMATE ALPHA-1-PHOSPHATE URIDYLYLTRANSFERASE"/>
    <property type="match status" value="1"/>
</dbReference>
<dbReference type="PANTHER" id="PTHR43584">
    <property type="entry name" value="NUCLEOTIDYL TRANSFERASE"/>
    <property type="match status" value="1"/>
</dbReference>
<dbReference type="InterPro" id="IPR050065">
    <property type="entry name" value="GlmU-like"/>
</dbReference>
<organism evidence="5 6">
    <name type="scientific">Micromonospora citrea</name>
    <dbReference type="NCBI Taxonomy" id="47855"/>
    <lineage>
        <taxon>Bacteria</taxon>
        <taxon>Bacillati</taxon>
        <taxon>Actinomycetota</taxon>
        <taxon>Actinomycetes</taxon>
        <taxon>Micromonosporales</taxon>
        <taxon>Micromonosporaceae</taxon>
        <taxon>Micromonospora</taxon>
    </lineage>
</organism>
<keyword evidence="1" id="KW-0808">Transferase</keyword>
<keyword evidence="2" id="KW-0548">Nucleotidyltransferase</keyword>
<evidence type="ECO:0000256" key="2">
    <source>
        <dbReference type="ARBA" id="ARBA00022695"/>
    </source>
</evidence>
<dbReference type="SUPFAM" id="SSF53448">
    <property type="entry name" value="Nucleotide-diphospho-sugar transferases"/>
    <property type="match status" value="1"/>
</dbReference>
<dbReference type="InterPro" id="IPR029044">
    <property type="entry name" value="Nucleotide-diphossugar_trans"/>
</dbReference>
<gene>
    <name evidence="5" type="ORF">GA0070606_4935</name>
</gene>
<dbReference type="GO" id="GO:0016779">
    <property type="term" value="F:nucleotidyltransferase activity"/>
    <property type="evidence" value="ECO:0007669"/>
    <property type="project" value="UniProtKB-KW"/>
</dbReference>